<feature type="region of interest" description="Disordered" evidence="5">
    <location>
        <begin position="1"/>
        <end position="65"/>
    </location>
</feature>
<dbReference type="PROSITE" id="PS51805">
    <property type="entry name" value="EPHD"/>
    <property type="match status" value="1"/>
</dbReference>
<gene>
    <name evidence="8" type="ORF">RIF29_30866</name>
</gene>
<evidence type="ECO:0000256" key="3">
    <source>
        <dbReference type="ARBA" id="ARBA00022833"/>
    </source>
</evidence>
<evidence type="ECO:0000259" key="6">
    <source>
        <dbReference type="PROSITE" id="PS50016"/>
    </source>
</evidence>
<feature type="compositionally biased region" description="Basic residues" evidence="5">
    <location>
        <begin position="11"/>
        <end position="28"/>
    </location>
</feature>
<dbReference type="InterPro" id="IPR001965">
    <property type="entry name" value="Znf_PHD"/>
</dbReference>
<dbReference type="GO" id="GO:0006357">
    <property type="term" value="P:regulation of transcription by RNA polymerase II"/>
    <property type="evidence" value="ECO:0007669"/>
    <property type="project" value="TreeGrafter"/>
</dbReference>
<organism evidence="8 9">
    <name type="scientific">Crotalaria pallida</name>
    <name type="common">Smooth rattlebox</name>
    <name type="synonym">Crotalaria striata</name>
    <dbReference type="NCBI Taxonomy" id="3830"/>
    <lineage>
        <taxon>Eukaryota</taxon>
        <taxon>Viridiplantae</taxon>
        <taxon>Streptophyta</taxon>
        <taxon>Embryophyta</taxon>
        <taxon>Tracheophyta</taxon>
        <taxon>Spermatophyta</taxon>
        <taxon>Magnoliopsida</taxon>
        <taxon>eudicotyledons</taxon>
        <taxon>Gunneridae</taxon>
        <taxon>Pentapetalae</taxon>
        <taxon>rosids</taxon>
        <taxon>fabids</taxon>
        <taxon>Fabales</taxon>
        <taxon>Fabaceae</taxon>
        <taxon>Papilionoideae</taxon>
        <taxon>50 kb inversion clade</taxon>
        <taxon>genistoids sensu lato</taxon>
        <taxon>core genistoids</taxon>
        <taxon>Crotalarieae</taxon>
        <taxon>Crotalaria</taxon>
    </lineage>
</organism>
<comment type="caution">
    <text evidence="8">The sequence shown here is derived from an EMBL/GenBank/DDBJ whole genome shotgun (WGS) entry which is preliminary data.</text>
</comment>
<dbReference type="PANTHER" id="PTHR13793">
    <property type="entry name" value="PHD FINGER PROTEINS"/>
    <property type="match status" value="1"/>
</dbReference>
<proteinExistence type="predicted"/>
<reference evidence="8 9" key="1">
    <citation type="submission" date="2024-01" db="EMBL/GenBank/DDBJ databases">
        <title>The genomes of 5 underutilized Papilionoideae crops provide insights into root nodulation and disease resistanc.</title>
        <authorList>
            <person name="Yuan L."/>
        </authorList>
    </citation>
    <scope>NUCLEOTIDE SEQUENCE [LARGE SCALE GENOMIC DNA]</scope>
    <source>
        <strain evidence="8">ZHUSHIDOU_FW_LH</strain>
        <tissue evidence="8">Leaf</tissue>
    </source>
</reference>
<feature type="domain" description="PHD-type" evidence="6">
    <location>
        <begin position="225"/>
        <end position="278"/>
    </location>
</feature>
<keyword evidence="1" id="KW-0479">Metal-binding</keyword>
<feature type="compositionally biased region" description="Polar residues" evidence="5">
    <location>
        <begin position="130"/>
        <end position="141"/>
    </location>
</feature>
<feature type="compositionally biased region" description="Polar residues" evidence="5">
    <location>
        <begin position="176"/>
        <end position="185"/>
    </location>
</feature>
<dbReference type="InterPro" id="IPR034732">
    <property type="entry name" value="EPHD"/>
</dbReference>
<sequence length="427" mass="47992">MDSSSLNHLPPLKRLRFLHQQHQHHQHHTPPSNLTLPAKKRKQTLDSTFLHNNPPSPPTTPSPTVHYYSLPAKKRVFALNPTHTLSPPPFDLNIAYTPSPEKPTTNIQSFTHPSPQKHNQSKEKPISDIKIQSFTDPSPQKQQKHREKENPDNKIQFFTDPSPQKPEKHQEKQNPDNKIQSLTDPSSRKHEEKQDHCDDDDDDEIVGNEIKAEDEDEEDGDDDDGILCCVCQSTDGDPEDPIVFCDGCDLMVHASCYGNPLSKGIPEGDWFCEPCRFNQNGDGSGNNDSAISSSSCCCLCPVKEGAMKQTTDNRWAHIVCAVFVPEVFFADPEGREGIDCSKVPRKRWLEKCYVCDKCDGCAIVCSEPKCGLGFHVTCGVREELCIEYKEGKKGETIVAGFCKSHSQIWEKQQQSGKYKIVAVQDMK</sequence>
<keyword evidence="9" id="KW-1185">Reference proteome</keyword>
<dbReference type="Proteomes" id="UP001372338">
    <property type="component" value="Unassembled WGS sequence"/>
</dbReference>
<dbReference type="Gene3D" id="3.30.40.10">
    <property type="entry name" value="Zinc/RING finger domain, C3HC4 (zinc finger)"/>
    <property type="match status" value="2"/>
</dbReference>
<dbReference type="Pfam" id="PF13832">
    <property type="entry name" value="zf-HC5HC2H_2"/>
    <property type="match status" value="1"/>
</dbReference>
<keyword evidence="3" id="KW-0862">Zinc</keyword>
<dbReference type="InterPro" id="IPR019786">
    <property type="entry name" value="Zinc_finger_PHD-type_CS"/>
</dbReference>
<feature type="compositionally biased region" description="Basic and acidic residues" evidence="5">
    <location>
        <begin position="165"/>
        <end position="175"/>
    </location>
</feature>
<dbReference type="PROSITE" id="PS01359">
    <property type="entry name" value="ZF_PHD_1"/>
    <property type="match status" value="1"/>
</dbReference>
<dbReference type="Pfam" id="PF00628">
    <property type="entry name" value="PHD"/>
    <property type="match status" value="1"/>
</dbReference>
<dbReference type="CDD" id="cd15492">
    <property type="entry name" value="PHD_BRPF_JADE_like"/>
    <property type="match status" value="1"/>
</dbReference>
<accession>A0AAN9HYH5</accession>
<dbReference type="InterPro" id="IPR019787">
    <property type="entry name" value="Znf_PHD-finger"/>
</dbReference>
<protein>
    <submittedName>
        <fullName evidence="8">Uncharacterized protein</fullName>
    </submittedName>
</protein>
<feature type="domain" description="PHD-type" evidence="7">
    <location>
        <begin position="294"/>
        <end position="406"/>
    </location>
</feature>
<dbReference type="PANTHER" id="PTHR13793:SF148">
    <property type="entry name" value="RING_FYVE_PHD ZINC FINGER SUPERFAMILY PROTEIN"/>
    <property type="match status" value="1"/>
</dbReference>
<evidence type="ECO:0000256" key="2">
    <source>
        <dbReference type="ARBA" id="ARBA00022771"/>
    </source>
</evidence>
<dbReference type="GO" id="GO:0008270">
    <property type="term" value="F:zinc ion binding"/>
    <property type="evidence" value="ECO:0007669"/>
    <property type="project" value="UniProtKB-KW"/>
</dbReference>
<dbReference type="InterPro" id="IPR050701">
    <property type="entry name" value="Histone_Mod_Regulator"/>
</dbReference>
<keyword evidence="2 4" id="KW-0863">Zinc-finger</keyword>
<dbReference type="SMART" id="SM00249">
    <property type="entry name" value="PHD"/>
    <property type="match status" value="2"/>
</dbReference>
<evidence type="ECO:0000313" key="8">
    <source>
        <dbReference type="EMBL" id="KAK7257125.1"/>
    </source>
</evidence>
<feature type="compositionally biased region" description="Basic and acidic residues" evidence="5">
    <location>
        <begin position="186"/>
        <end position="196"/>
    </location>
</feature>
<evidence type="ECO:0000259" key="7">
    <source>
        <dbReference type="PROSITE" id="PS51805"/>
    </source>
</evidence>
<dbReference type="GO" id="GO:0005634">
    <property type="term" value="C:nucleus"/>
    <property type="evidence" value="ECO:0007669"/>
    <property type="project" value="UniProtKB-ARBA"/>
</dbReference>
<evidence type="ECO:0000256" key="1">
    <source>
        <dbReference type="ARBA" id="ARBA00022723"/>
    </source>
</evidence>
<evidence type="ECO:0000313" key="9">
    <source>
        <dbReference type="Proteomes" id="UP001372338"/>
    </source>
</evidence>
<evidence type="ECO:0000256" key="5">
    <source>
        <dbReference type="SAM" id="MobiDB-lite"/>
    </source>
</evidence>
<dbReference type="PROSITE" id="PS50016">
    <property type="entry name" value="ZF_PHD_2"/>
    <property type="match status" value="1"/>
</dbReference>
<dbReference type="EMBL" id="JAYWIO010000006">
    <property type="protein sequence ID" value="KAK7257125.1"/>
    <property type="molecule type" value="Genomic_DNA"/>
</dbReference>
<dbReference type="AlphaFoldDB" id="A0AAN9HYH5"/>
<name>A0AAN9HYH5_CROPI</name>
<feature type="compositionally biased region" description="Polar residues" evidence="5">
    <location>
        <begin position="102"/>
        <end position="118"/>
    </location>
</feature>
<dbReference type="SUPFAM" id="SSF57903">
    <property type="entry name" value="FYVE/PHD zinc finger"/>
    <property type="match status" value="1"/>
</dbReference>
<evidence type="ECO:0000256" key="4">
    <source>
        <dbReference type="PROSITE-ProRule" id="PRU00146"/>
    </source>
</evidence>
<dbReference type="InterPro" id="IPR011011">
    <property type="entry name" value="Znf_FYVE_PHD"/>
</dbReference>
<dbReference type="InterPro" id="IPR013083">
    <property type="entry name" value="Znf_RING/FYVE/PHD"/>
</dbReference>
<feature type="region of interest" description="Disordered" evidence="5">
    <location>
        <begin position="90"/>
        <end position="205"/>
    </location>
</feature>